<evidence type="ECO:0000256" key="4">
    <source>
        <dbReference type="ARBA" id="ARBA00022475"/>
    </source>
</evidence>
<comment type="caution">
    <text evidence="13">The sequence shown here is derived from an EMBL/GenBank/DDBJ whole genome shotgun (WGS) entry which is preliminary data.</text>
</comment>
<dbReference type="PANTHER" id="PTHR33446:SF11">
    <property type="entry name" value="TONB3"/>
    <property type="match status" value="1"/>
</dbReference>
<protein>
    <submittedName>
        <fullName evidence="13">Outer membrane transport energization protein TonB</fullName>
    </submittedName>
</protein>
<evidence type="ECO:0000259" key="12">
    <source>
        <dbReference type="PROSITE" id="PS52015"/>
    </source>
</evidence>
<keyword evidence="14" id="KW-1185">Reference proteome</keyword>
<keyword evidence="6 11" id="KW-0812">Transmembrane</keyword>
<evidence type="ECO:0000256" key="2">
    <source>
        <dbReference type="ARBA" id="ARBA00006555"/>
    </source>
</evidence>
<sequence>MNRADTGNERIVLTVVFSALVHGAALLGIGFAAPTPVPAMPSLDVILVASATHEAPKEARYLAQANQAGGGELDHAERPTAPVSSDILHPVDGNSPSPRPVGAPRQREETASPLLASRAPSRDLTSPQAPVERAQQSLPEAVDLNELREEQARLTAERDMAHQSYAERPRRKFISGQAREYVYASYIHYLDTRLQRIGNLNYPEEARRRQIHGDLILTIGINRDGSLASIDIVKSSGHRVLDDAAVQIARMSAPYNAIPNDPNERVDILHVTRTWQFLPGNTLRHR</sequence>
<keyword evidence="9 11" id="KW-0472">Membrane</keyword>
<dbReference type="GO" id="GO:0098797">
    <property type="term" value="C:plasma membrane protein complex"/>
    <property type="evidence" value="ECO:0007669"/>
    <property type="project" value="TreeGrafter"/>
</dbReference>
<dbReference type="InterPro" id="IPR037682">
    <property type="entry name" value="TonB_C"/>
</dbReference>
<dbReference type="Proteomes" id="UP000294599">
    <property type="component" value="Unassembled WGS sequence"/>
</dbReference>
<keyword evidence="8 11" id="KW-1133">Transmembrane helix</keyword>
<dbReference type="PROSITE" id="PS52015">
    <property type="entry name" value="TONB_CTD"/>
    <property type="match status" value="1"/>
</dbReference>
<dbReference type="GO" id="GO:0055085">
    <property type="term" value="P:transmembrane transport"/>
    <property type="evidence" value="ECO:0007669"/>
    <property type="project" value="InterPro"/>
</dbReference>
<proteinExistence type="inferred from homology"/>
<evidence type="ECO:0000256" key="5">
    <source>
        <dbReference type="ARBA" id="ARBA00022519"/>
    </source>
</evidence>
<reference evidence="13 14" key="1">
    <citation type="submission" date="2019-03" db="EMBL/GenBank/DDBJ databases">
        <title>Genomic Encyclopedia of Type Strains, Phase IV (KMG-IV): sequencing the most valuable type-strain genomes for metagenomic binning, comparative biology and taxonomic classification.</title>
        <authorList>
            <person name="Goeker M."/>
        </authorList>
    </citation>
    <scope>NUCLEOTIDE SEQUENCE [LARGE SCALE GENOMIC DNA]</scope>
    <source>
        <strain evidence="13 14">DSM 21944</strain>
    </source>
</reference>
<feature type="compositionally biased region" description="Polar residues" evidence="10">
    <location>
        <begin position="123"/>
        <end position="135"/>
    </location>
</feature>
<evidence type="ECO:0000313" key="13">
    <source>
        <dbReference type="EMBL" id="TCT00645.1"/>
    </source>
</evidence>
<dbReference type="AlphaFoldDB" id="A0A4R3LQ49"/>
<evidence type="ECO:0000256" key="10">
    <source>
        <dbReference type="SAM" id="MobiDB-lite"/>
    </source>
</evidence>
<feature type="domain" description="TonB C-terminal" evidence="12">
    <location>
        <begin position="187"/>
        <end position="286"/>
    </location>
</feature>
<feature type="region of interest" description="Disordered" evidence="10">
    <location>
        <begin position="66"/>
        <end position="135"/>
    </location>
</feature>
<evidence type="ECO:0000256" key="1">
    <source>
        <dbReference type="ARBA" id="ARBA00004383"/>
    </source>
</evidence>
<dbReference type="InterPro" id="IPR006260">
    <property type="entry name" value="TonB/TolA_C"/>
</dbReference>
<evidence type="ECO:0000256" key="7">
    <source>
        <dbReference type="ARBA" id="ARBA00022927"/>
    </source>
</evidence>
<dbReference type="Pfam" id="PF03544">
    <property type="entry name" value="TonB_C"/>
    <property type="match status" value="1"/>
</dbReference>
<keyword evidence="5" id="KW-0997">Cell inner membrane</keyword>
<dbReference type="EMBL" id="SMAF01000002">
    <property type="protein sequence ID" value="TCT00645.1"/>
    <property type="molecule type" value="Genomic_DNA"/>
</dbReference>
<dbReference type="NCBIfam" id="TIGR01352">
    <property type="entry name" value="tonB_Cterm"/>
    <property type="match status" value="1"/>
</dbReference>
<evidence type="ECO:0000256" key="8">
    <source>
        <dbReference type="ARBA" id="ARBA00022989"/>
    </source>
</evidence>
<dbReference type="InterPro" id="IPR051045">
    <property type="entry name" value="TonB-dependent_transducer"/>
</dbReference>
<evidence type="ECO:0000256" key="3">
    <source>
        <dbReference type="ARBA" id="ARBA00022448"/>
    </source>
</evidence>
<dbReference type="PANTHER" id="PTHR33446">
    <property type="entry name" value="PROTEIN TONB-RELATED"/>
    <property type="match status" value="1"/>
</dbReference>
<dbReference type="GO" id="GO:0031992">
    <property type="term" value="F:energy transducer activity"/>
    <property type="evidence" value="ECO:0007669"/>
    <property type="project" value="TreeGrafter"/>
</dbReference>
<keyword evidence="3" id="KW-0813">Transport</keyword>
<gene>
    <name evidence="13" type="ORF">EDC25_1029</name>
</gene>
<organism evidence="13 14">
    <name type="scientific">Pseudofulvimonas gallinarii</name>
    <dbReference type="NCBI Taxonomy" id="634155"/>
    <lineage>
        <taxon>Bacteria</taxon>
        <taxon>Pseudomonadati</taxon>
        <taxon>Pseudomonadota</taxon>
        <taxon>Gammaproteobacteria</taxon>
        <taxon>Lysobacterales</taxon>
        <taxon>Rhodanobacteraceae</taxon>
        <taxon>Pseudofulvimonas</taxon>
    </lineage>
</organism>
<dbReference type="GO" id="GO:0015031">
    <property type="term" value="P:protein transport"/>
    <property type="evidence" value="ECO:0007669"/>
    <property type="project" value="UniProtKB-KW"/>
</dbReference>
<evidence type="ECO:0000256" key="9">
    <source>
        <dbReference type="ARBA" id="ARBA00023136"/>
    </source>
</evidence>
<evidence type="ECO:0000256" key="6">
    <source>
        <dbReference type="ARBA" id="ARBA00022692"/>
    </source>
</evidence>
<name>A0A4R3LQ49_9GAMM</name>
<accession>A0A4R3LQ49</accession>
<keyword evidence="7" id="KW-0653">Protein transport</keyword>
<dbReference type="OrthoDB" id="9803361at2"/>
<evidence type="ECO:0000256" key="11">
    <source>
        <dbReference type="SAM" id="Phobius"/>
    </source>
</evidence>
<comment type="similarity">
    <text evidence="2">Belongs to the TonB family.</text>
</comment>
<dbReference type="SUPFAM" id="SSF74653">
    <property type="entry name" value="TolA/TonB C-terminal domain"/>
    <property type="match status" value="1"/>
</dbReference>
<evidence type="ECO:0000313" key="14">
    <source>
        <dbReference type="Proteomes" id="UP000294599"/>
    </source>
</evidence>
<comment type="subcellular location">
    <subcellularLocation>
        <location evidence="1">Cell inner membrane</location>
        <topology evidence="1">Single-pass membrane protein</topology>
        <orientation evidence="1">Periplasmic side</orientation>
    </subcellularLocation>
</comment>
<dbReference type="RefSeq" id="WP_123520987.1">
    <property type="nucleotide sequence ID" value="NZ_JBHLWF010000013.1"/>
</dbReference>
<feature type="transmembrane region" description="Helical" evidence="11">
    <location>
        <begin position="12"/>
        <end position="33"/>
    </location>
</feature>
<keyword evidence="4" id="KW-1003">Cell membrane</keyword>
<dbReference type="Gene3D" id="3.30.1150.10">
    <property type="match status" value="1"/>
</dbReference>